<proteinExistence type="predicted"/>
<dbReference type="Proteomes" id="UP000245626">
    <property type="component" value="Unassembled WGS sequence"/>
</dbReference>
<keyword evidence="2" id="KW-1185">Reference proteome</keyword>
<sequence length="1123" mass="120417">MERRRQAVASQNSKGPSDGGQSSPGHYDRSLHPLSSADWISSEEMESQAGPSTYSSSLSQALQMPPPRSARNKSGSKTGSPQAQSHKGTSNPTKIFQHQQAVGAEPANQFNLSLSGHEAFAARTSSESAFLAISPTTKSPHSLAESEQPQWDPSFLSDFTSPNSSSMPDLALPVTEAIVNSQGRHPFVIRNSSQSSSQASTASDPPGVSYPIGGKFSIVGGVSEPARGAWRIETRSSQSFSHPPMQNTPSPAPSRASLSRAGMSLLTPDRLSFTGFRDRSFSDLTTLSETDRDLALSEPISPVSEVSLSPTSLATPFPPGMSDSNFLRSVFEQHTPSTPRQRILMEERETGSDPYLQNSTVSQTPDNALTRHSSFAGLATSPDATIQAIFQPISPDDVRVVSSSSSAPSLRQENPSRARITSDYMQERVLRSAGPSSSGRSRFASAVVAPHQRNASSDDVPGRSNPPKYQELLQCLQSPVRLTSAGESSRGAFRPAEDSEIVMHEWRIPIARAQVDQASAFDAASASTRSAGIGLELNQSKPSRDEEMSEELEDQVDVNMRAEDQEGSGASIMQRGESSGTSGSYGQDSSASYQGQRSGWSLAETYNSIVGGDSSFISTHSSSFESSFQDDSLLSLPMGSRYPWQMSQDTPLSSPAPSIKLTLDPGGVSVGSGFSGSLPREQRDGVESGVGEFGQLALLNLSREDRSSTWPRPWHNSVSGAATDARLSTPDAGLYQESISGSTSRLLSPADPGLRSRGPNAMVRASSSASSSSRSSSNAVLDFGTTAPLGPPRSRATVVAASRPLSARGSAEKSTFAAPERRPSTASALRRARGLSHGSVPSSFQRTIEMSRSVDSVDALKLGDSKRRLSIDEVPTSGPSSSASLIARGSSKEMMAPLRNSRSVDIEGSSGRPRSGKVGFNEVSRALETLRLFLHQKDRTKLRSSTSGDAILTRTESQMLSSDDRQASEPSDHAAEYPKSRPRTLRHPAKVPLPPRGSVRTSFPEFNTLTGPGDSTPSTSSDRVEGHSRSHSSILSPSSSREEDRLAVLQDLSERVTKLKEESDRISKSHQNLEQLTQDTHDAILDPGREETSPAHGDLVNLPQGHPWSRRELHEEYLRQRKS</sequence>
<evidence type="ECO:0000313" key="1">
    <source>
        <dbReference type="EMBL" id="PWN47123.1"/>
    </source>
</evidence>
<reference evidence="1 2" key="1">
    <citation type="journal article" date="2018" name="Mol. Biol. Evol.">
        <title>Broad Genomic Sampling Reveals a Smut Pathogenic Ancestry of the Fungal Clade Ustilaginomycotina.</title>
        <authorList>
            <person name="Kijpornyongpan T."/>
            <person name="Mondo S.J."/>
            <person name="Barry K."/>
            <person name="Sandor L."/>
            <person name="Lee J."/>
            <person name="Lipzen A."/>
            <person name="Pangilinan J."/>
            <person name="LaButti K."/>
            <person name="Hainaut M."/>
            <person name="Henrissat B."/>
            <person name="Grigoriev I.V."/>
            <person name="Spatafora J.W."/>
            <person name="Aime M.C."/>
        </authorList>
    </citation>
    <scope>NUCLEOTIDE SEQUENCE [LARGE SCALE GENOMIC DNA]</scope>
    <source>
        <strain evidence="1 2">SA 807</strain>
    </source>
</reference>
<name>A0ACD0NMS5_9BASI</name>
<dbReference type="EMBL" id="KZ820537">
    <property type="protein sequence ID" value="PWN47123.1"/>
    <property type="molecule type" value="Genomic_DNA"/>
</dbReference>
<gene>
    <name evidence="1" type="ORF">IE53DRAFT_269748</name>
</gene>
<accession>A0ACD0NMS5</accession>
<protein>
    <submittedName>
        <fullName evidence="1">Uncharacterized protein</fullName>
    </submittedName>
</protein>
<evidence type="ECO:0000313" key="2">
    <source>
        <dbReference type="Proteomes" id="UP000245626"/>
    </source>
</evidence>
<organism evidence="1 2">
    <name type="scientific">Violaceomyces palustris</name>
    <dbReference type="NCBI Taxonomy" id="1673888"/>
    <lineage>
        <taxon>Eukaryota</taxon>
        <taxon>Fungi</taxon>
        <taxon>Dikarya</taxon>
        <taxon>Basidiomycota</taxon>
        <taxon>Ustilaginomycotina</taxon>
        <taxon>Ustilaginomycetes</taxon>
        <taxon>Violaceomycetales</taxon>
        <taxon>Violaceomycetaceae</taxon>
        <taxon>Violaceomyces</taxon>
    </lineage>
</organism>